<keyword evidence="3" id="KW-1185">Reference proteome</keyword>
<dbReference type="AlphaFoldDB" id="A0AAV7LPP9"/>
<name>A0AAV7LPP9_PLEWA</name>
<sequence length="231" mass="26226">MVLRLESGTPEPRELCSPTWHMHTFLGQPSALSCTHPGPRHLLTLQFWVVTRLPRHPPICSQLPFVLEINPWHTMKVMSRGELASAPGPRPTRPRPVVRRGPPPPRKDQARRESAGWAPRWVLTLFQAFWRVSVFSGHRWCHRPPSPNSRGLDPDASSRSEYTCSVAAWHPSIRPRYSQFAPFTCIKFTPSTNTSTTFDCVCFVHNKNITAPLGTTGWHESLWGRRLVTVG</sequence>
<reference evidence="2" key="1">
    <citation type="journal article" date="2022" name="bioRxiv">
        <title>Sequencing and chromosome-scale assembly of the giantPleurodeles waltlgenome.</title>
        <authorList>
            <person name="Brown T."/>
            <person name="Elewa A."/>
            <person name="Iarovenko S."/>
            <person name="Subramanian E."/>
            <person name="Araus A.J."/>
            <person name="Petzold A."/>
            <person name="Susuki M."/>
            <person name="Suzuki K.-i.T."/>
            <person name="Hayashi T."/>
            <person name="Toyoda A."/>
            <person name="Oliveira C."/>
            <person name="Osipova E."/>
            <person name="Leigh N.D."/>
            <person name="Simon A."/>
            <person name="Yun M.H."/>
        </authorList>
    </citation>
    <scope>NUCLEOTIDE SEQUENCE</scope>
    <source>
        <strain evidence="2">20211129_DDA</strain>
        <tissue evidence="2">Liver</tissue>
    </source>
</reference>
<dbReference type="Proteomes" id="UP001066276">
    <property type="component" value="Chromosome 11"/>
</dbReference>
<dbReference type="PROSITE" id="PS51257">
    <property type="entry name" value="PROKAR_LIPOPROTEIN"/>
    <property type="match status" value="1"/>
</dbReference>
<feature type="region of interest" description="Disordered" evidence="1">
    <location>
        <begin position="82"/>
        <end position="113"/>
    </location>
</feature>
<protein>
    <submittedName>
        <fullName evidence="2">Uncharacterized protein</fullName>
    </submittedName>
</protein>
<evidence type="ECO:0000256" key="1">
    <source>
        <dbReference type="SAM" id="MobiDB-lite"/>
    </source>
</evidence>
<evidence type="ECO:0000313" key="3">
    <source>
        <dbReference type="Proteomes" id="UP001066276"/>
    </source>
</evidence>
<gene>
    <name evidence="2" type="ORF">NDU88_006610</name>
</gene>
<organism evidence="2 3">
    <name type="scientific">Pleurodeles waltl</name>
    <name type="common">Iberian ribbed newt</name>
    <dbReference type="NCBI Taxonomy" id="8319"/>
    <lineage>
        <taxon>Eukaryota</taxon>
        <taxon>Metazoa</taxon>
        <taxon>Chordata</taxon>
        <taxon>Craniata</taxon>
        <taxon>Vertebrata</taxon>
        <taxon>Euteleostomi</taxon>
        <taxon>Amphibia</taxon>
        <taxon>Batrachia</taxon>
        <taxon>Caudata</taxon>
        <taxon>Salamandroidea</taxon>
        <taxon>Salamandridae</taxon>
        <taxon>Pleurodelinae</taxon>
        <taxon>Pleurodeles</taxon>
    </lineage>
</organism>
<dbReference type="EMBL" id="JANPWB010000015">
    <property type="protein sequence ID" value="KAJ1093510.1"/>
    <property type="molecule type" value="Genomic_DNA"/>
</dbReference>
<accession>A0AAV7LPP9</accession>
<comment type="caution">
    <text evidence="2">The sequence shown here is derived from an EMBL/GenBank/DDBJ whole genome shotgun (WGS) entry which is preliminary data.</text>
</comment>
<proteinExistence type="predicted"/>
<evidence type="ECO:0000313" key="2">
    <source>
        <dbReference type="EMBL" id="KAJ1093510.1"/>
    </source>
</evidence>